<sequence length="435" mass="47088">MTQHDHIDTTFEALIKEAAREPSLSAKERERMAYTLTEYMRHKPLSHTSAIFQEEPHREARAYAWIPSLKRPAAVLSILGLFALSGGVSYAAEEALPGDLLYAVKTGVNEPIRGALALSSSAAALWQMRLVERRIEEAAALAAAGRLNEETGTTLRANLERHAIAAAALLESASNDDAFAAEASLRFEARLAEHEALLSQLSERDGEALSAVLASVLGAREHASRMRASAGERAALSVELGNETALNSMRRAAQKQLETSASLVRESARALSSVSHDLVATELENAAEVFAEGEELMGQNAAKEALHSFEHSLAASEKVSAFIRTNAKIQRHVRHPSLEPSLSVKRRAQKGADEGERGDTVAPTLSPDEEDEKRQKDVPPALPGSRDNSAVDVALTSSIETATTTGEEEEQAKAEEMQLLPFPLPPMHFPHFFGQ</sequence>
<evidence type="ECO:0000313" key="2">
    <source>
        <dbReference type="EMBL" id="PIR82346.1"/>
    </source>
</evidence>
<dbReference type="Proteomes" id="UP000231379">
    <property type="component" value="Unassembled WGS sequence"/>
</dbReference>
<gene>
    <name evidence="2" type="ORF">COU20_02890</name>
</gene>
<evidence type="ECO:0000313" key="3">
    <source>
        <dbReference type="Proteomes" id="UP000231379"/>
    </source>
</evidence>
<accession>A0A2H0U9I4</accession>
<feature type="region of interest" description="Disordered" evidence="1">
    <location>
        <begin position="332"/>
        <end position="392"/>
    </location>
</feature>
<reference evidence="3" key="1">
    <citation type="submission" date="2017-09" db="EMBL/GenBank/DDBJ databases">
        <title>Depth-based differentiation of microbial function through sediment-hosted aquifers and enrichment of novel symbionts in the deep terrestrial subsurface.</title>
        <authorList>
            <person name="Probst A.J."/>
            <person name="Ladd B."/>
            <person name="Jarett J.K."/>
            <person name="Geller-Mcgrath D.E."/>
            <person name="Sieber C.M.K."/>
            <person name="Emerson J.B."/>
            <person name="Anantharaman K."/>
            <person name="Thomas B.C."/>
            <person name="Malmstrom R."/>
            <person name="Stieglmeier M."/>
            <person name="Klingl A."/>
            <person name="Woyke T."/>
            <person name="Ryan C.M."/>
            <person name="Banfield J.F."/>
        </authorList>
    </citation>
    <scope>NUCLEOTIDE SEQUENCE [LARGE SCALE GENOMIC DNA]</scope>
</reference>
<comment type="caution">
    <text evidence="2">The sequence shown here is derived from an EMBL/GenBank/DDBJ whole genome shotgun (WGS) entry which is preliminary data.</text>
</comment>
<organism evidence="2 3">
    <name type="scientific">Candidatus Kaiserbacteria bacterium CG10_big_fil_rev_8_21_14_0_10_59_10</name>
    <dbReference type="NCBI Taxonomy" id="1974612"/>
    <lineage>
        <taxon>Bacteria</taxon>
        <taxon>Candidatus Kaiseribacteriota</taxon>
    </lineage>
</organism>
<dbReference type="EMBL" id="PFBM01000017">
    <property type="protein sequence ID" value="PIR82346.1"/>
    <property type="molecule type" value="Genomic_DNA"/>
</dbReference>
<evidence type="ECO:0008006" key="4">
    <source>
        <dbReference type="Google" id="ProtNLM"/>
    </source>
</evidence>
<name>A0A2H0U9I4_9BACT</name>
<dbReference type="AlphaFoldDB" id="A0A2H0U9I4"/>
<feature type="compositionally biased region" description="Basic and acidic residues" evidence="1">
    <location>
        <begin position="350"/>
        <end position="359"/>
    </location>
</feature>
<proteinExistence type="predicted"/>
<evidence type="ECO:0000256" key="1">
    <source>
        <dbReference type="SAM" id="MobiDB-lite"/>
    </source>
</evidence>
<protein>
    <recommendedName>
        <fullName evidence="4">DUF5667 domain-containing protein</fullName>
    </recommendedName>
</protein>